<accession>A0A4R8DSU9</accession>
<reference evidence="1 2" key="1">
    <citation type="submission" date="2019-03" db="EMBL/GenBank/DDBJ databases">
        <title>Genomic Encyclopedia of Type Strains, Phase IV (KMG-IV): sequencing the most valuable type-strain genomes for metagenomic binning, comparative biology and taxonomic classification.</title>
        <authorList>
            <person name="Goeker M."/>
        </authorList>
    </citation>
    <scope>NUCLEOTIDE SEQUENCE [LARGE SCALE GENOMIC DNA]</scope>
    <source>
        <strain evidence="1 2">DSM 100059</strain>
    </source>
</reference>
<sequence>MDINIPLLIKYVAKNGYQITVSVPIGQDAPYLVLILGDNHEGSRREILQFDDLYQILKLNNIIGDDPASHDLVRQLLDLPGDHKDSLHRSEKIEHMIYDTIAKYVLQLLITSRGELLYPYIKPLQKHEARFNHN</sequence>
<comment type="caution">
    <text evidence="1">The sequence shown here is derived from an EMBL/GenBank/DDBJ whole genome shotgun (WGS) entry which is preliminary data.</text>
</comment>
<protein>
    <submittedName>
        <fullName evidence="1">Uncharacterized protein</fullName>
    </submittedName>
</protein>
<evidence type="ECO:0000313" key="1">
    <source>
        <dbReference type="EMBL" id="TDX00485.1"/>
    </source>
</evidence>
<dbReference type="EMBL" id="SODV01000001">
    <property type="protein sequence ID" value="TDX00485.1"/>
    <property type="molecule type" value="Genomic_DNA"/>
</dbReference>
<gene>
    <name evidence="1" type="ORF">EDB95_1510</name>
</gene>
<evidence type="ECO:0000313" key="2">
    <source>
        <dbReference type="Proteomes" id="UP000294498"/>
    </source>
</evidence>
<name>A0A4R8DSU9_9BACT</name>
<keyword evidence="2" id="KW-1185">Reference proteome</keyword>
<dbReference type="Proteomes" id="UP000294498">
    <property type="component" value="Unassembled WGS sequence"/>
</dbReference>
<dbReference type="AlphaFoldDB" id="A0A4R8DSU9"/>
<proteinExistence type="predicted"/>
<organism evidence="1 2">
    <name type="scientific">Dinghuibacter silviterrae</name>
    <dbReference type="NCBI Taxonomy" id="1539049"/>
    <lineage>
        <taxon>Bacteria</taxon>
        <taxon>Pseudomonadati</taxon>
        <taxon>Bacteroidota</taxon>
        <taxon>Chitinophagia</taxon>
        <taxon>Chitinophagales</taxon>
        <taxon>Chitinophagaceae</taxon>
        <taxon>Dinghuibacter</taxon>
    </lineage>
</organism>